<evidence type="ECO:0000313" key="1">
    <source>
        <dbReference type="EMBL" id="KAJ2861304.1"/>
    </source>
</evidence>
<dbReference type="Proteomes" id="UP001140074">
    <property type="component" value="Unassembled WGS sequence"/>
</dbReference>
<sequence length="280" mass="31680">MLSCEPYDGCAFPLARKITVIVFLRDDIQFEHSFIMANISTLVQRIKQMVPMAKDLLLSLVAYREINHTTGHYFDDLATQLFQLVGHIELDHCEAYFYLQEMQLNDVRNLVRIRHATRHGVGTFIQLGRLNVSTLELLDIQISDTNGVSSTIQDENGTYISYPRLIALCLHRGLGNVERPLVFKDAVPVSILRHLKIPSKYPVVDDTFFRGNVATLKMLDMRLDSTSVSMLHAYSVFTPQSHPSLRRVCIEFDDNSVPGRLVLNAEALQFVLGIGTQTSV</sequence>
<dbReference type="AlphaFoldDB" id="A0A9W8M325"/>
<dbReference type="EMBL" id="JANBUY010000232">
    <property type="protein sequence ID" value="KAJ2861304.1"/>
    <property type="molecule type" value="Genomic_DNA"/>
</dbReference>
<protein>
    <submittedName>
        <fullName evidence="1">Uncharacterized protein</fullName>
    </submittedName>
</protein>
<comment type="caution">
    <text evidence="1">The sequence shown here is derived from an EMBL/GenBank/DDBJ whole genome shotgun (WGS) entry which is preliminary data.</text>
</comment>
<organism evidence="1 2">
    <name type="scientific">Coemansia aciculifera</name>
    <dbReference type="NCBI Taxonomy" id="417176"/>
    <lineage>
        <taxon>Eukaryota</taxon>
        <taxon>Fungi</taxon>
        <taxon>Fungi incertae sedis</taxon>
        <taxon>Zoopagomycota</taxon>
        <taxon>Kickxellomycotina</taxon>
        <taxon>Kickxellomycetes</taxon>
        <taxon>Kickxellales</taxon>
        <taxon>Kickxellaceae</taxon>
        <taxon>Coemansia</taxon>
    </lineage>
</organism>
<reference evidence="1" key="1">
    <citation type="submission" date="2022-07" db="EMBL/GenBank/DDBJ databases">
        <title>Phylogenomic reconstructions and comparative analyses of Kickxellomycotina fungi.</title>
        <authorList>
            <person name="Reynolds N.K."/>
            <person name="Stajich J.E."/>
            <person name="Barry K."/>
            <person name="Grigoriev I.V."/>
            <person name="Crous P."/>
            <person name="Smith M.E."/>
        </authorList>
    </citation>
    <scope>NUCLEOTIDE SEQUENCE</scope>
    <source>
        <strain evidence="1">RSA 476</strain>
    </source>
</reference>
<accession>A0A9W8M325</accession>
<keyword evidence="2" id="KW-1185">Reference proteome</keyword>
<proteinExistence type="predicted"/>
<evidence type="ECO:0000313" key="2">
    <source>
        <dbReference type="Proteomes" id="UP001140074"/>
    </source>
</evidence>
<gene>
    <name evidence="1" type="ORF">GGH94_004993</name>
</gene>
<name>A0A9W8M325_9FUNG</name>